<dbReference type="SUPFAM" id="SSF52540">
    <property type="entry name" value="P-loop containing nucleoside triphosphate hydrolases"/>
    <property type="match status" value="1"/>
</dbReference>
<dbReference type="GO" id="GO:0004518">
    <property type="term" value="F:nuclease activity"/>
    <property type="evidence" value="ECO:0007669"/>
    <property type="project" value="InterPro"/>
</dbReference>
<dbReference type="Pfam" id="PF21530">
    <property type="entry name" value="Pif1_2B_dom"/>
    <property type="match status" value="1"/>
</dbReference>
<dbReference type="Pfam" id="PF00867">
    <property type="entry name" value="XPG_I"/>
    <property type="match status" value="1"/>
</dbReference>
<accession>A0A834HF75</accession>
<protein>
    <recommendedName>
        <fullName evidence="5">ATP-dependent DNA helicase</fullName>
    </recommendedName>
</protein>
<dbReference type="InterPro" id="IPR006084">
    <property type="entry name" value="XPG/Rad2"/>
</dbReference>
<dbReference type="AlphaFoldDB" id="A0A834HF75"/>
<comment type="caution">
    <text evidence="3">The sequence shown here is derived from an EMBL/GenBank/DDBJ whole genome shotgun (WGS) entry which is preliminary data.</text>
</comment>
<reference evidence="3" key="1">
    <citation type="submission" date="2019-11" db="EMBL/GenBank/DDBJ databases">
        <authorList>
            <person name="Liu Y."/>
            <person name="Hou J."/>
            <person name="Li T.-Q."/>
            <person name="Guan C.-H."/>
            <person name="Wu X."/>
            <person name="Wu H.-Z."/>
            <person name="Ling F."/>
            <person name="Zhang R."/>
            <person name="Shi X.-G."/>
            <person name="Ren J.-P."/>
            <person name="Chen E.-F."/>
            <person name="Sun J.-M."/>
        </authorList>
    </citation>
    <scope>NUCLEOTIDE SEQUENCE</scope>
    <source>
        <strain evidence="3">Adult_tree_wgs_1</strain>
        <tissue evidence="3">Leaves</tissue>
    </source>
</reference>
<dbReference type="InterPro" id="IPR006086">
    <property type="entry name" value="XPG-I_dom"/>
</dbReference>
<dbReference type="Proteomes" id="UP000626092">
    <property type="component" value="Unassembled WGS sequence"/>
</dbReference>
<evidence type="ECO:0000313" key="4">
    <source>
        <dbReference type="Proteomes" id="UP000626092"/>
    </source>
</evidence>
<dbReference type="InterPro" id="IPR049163">
    <property type="entry name" value="Pif1-like_2B_dom"/>
</dbReference>
<dbReference type="OrthoDB" id="1726813at2759"/>
<feature type="domain" description="DNA helicase Pif1-like 2B" evidence="2">
    <location>
        <begin position="73"/>
        <end position="114"/>
    </location>
</feature>
<dbReference type="PANTHER" id="PTHR10492:SF90">
    <property type="entry name" value="ATP-DEPENDENT DNA HELICASE"/>
    <property type="match status" value="1"/>
</dbReference>
<organism evidence="3 4">
    <name type="scientific">Rhododendron simsii</name>
    <name type="common">Sims's rhododendron</name>
    <dbReference type="NCBI Taxonomy" id="118357"/>
    <lineage>
        <taxon>Eukaryota</taxon>
        <taxon>Viridiplantae</taxon>
        <taxon>Streptophyta</taxon>
        <taxon>Embryophyta</taxon>
        <taxon>Tracheophyta</taxon>
        <taxon>Spermatophyta</taxon>
        <taxon>Magnoliopsida</taxon>
        <taxon>eudicotyledons</taxon>
        <taxon>Gunneridae</taxon>
        <taxon>Pentapetalae</taxon>
        <taxon>asterids</taxon>
        <taxon>Ericales</taxon>
        <taxon>Ericaceae</taxon>
        <taxon>Ericoideae</taxon>
        <taxon>Rhodoreae</taxon>
        <taxon>Rhododendron</taxon>
    </lineage>
</organism>
<evidence type="ECO:0000313" key="3">
    <source>
        <dbReference type="EMBL" id="KAF7152028.1"/>
    </source>
</evidence>
<evidence type="ECO:0000259" key="2">
    <source>
        <dbReference type="Pfam" id="PF21530"/>
    </source>
</evidence>
<evidence type="ECO:0008006" key="5">
    <source>
        <dbReference type="Google" id="ProtNLM"/>
    </source>
</evidence>
<dbReference type="InterPro" id="IPR029060">
    <property type="entry name" value="PIN-like_dom_sf"/>
</dbReference>
<dbReference type="Gene3D" id="3.40.50.1010">
    <property type="entry name" value="5'-nuclease"/>
    <property type="match status" value="1"/>
</dbReference>
<dbReference type="InterPro" id="IPR027417">
    <property type="entry name" value="P-loop_NTPase"/>
</dbReference>
<dbReference type="PRINTS" id="PR00853">
    <property type="entry name" value="XPGRADSUPER"/>
</dbReference>
<evidence type="ECO:0000259" key="1">
    <source>
        <dbReference type="Pfam" id="PF00867"/>
    </source>
</evidence>
<dbReference type="EMBL" id="WJXA01000001">
    <property type="protein sequence ID" value="KAF7152028.1"/>
    <property type="molecule type" value="Genomic_DNA"/>
</dbReference>
<feature type="domain" description="XPG-I" evidence="1">
    <location>
        <begin position="128"/>
        <end position="165"/>
    </location>
</feature>
<dbReference type="SUPFAM" id="SSF88723">
    <property type="entry name" value="PIN domain-like"/>
    <property type="match status" value="1"/>
</dbReference>
<sequence length="169" mass="18680">MLIESTNPDFTNKYQDIGYLQERAILAPMHDDVDEINNIMLSMLPREMRIDNSADKLCPTKYESNDQDMHPPELLHSLNFPGLPNHCLKLKVGTPIILRNVNLSLGVCNGTRLIGVKMGNLELLELLGMPILKSKGEAEGLCAQLNGEGQVDACLTTDSDAFLFGVIEL</sequence>
<keyword evidence="4" id="KW-1185">Reference proteome</keyword>
<name>A0A834HF75_RHOSS</name>
<gene>
    <name evidence="3" type="ORF">RHSIM_Rhsim01G0156500</name>
</gene>
<dbReference type="PANTHER" id="PTHR10492">
    <property type="match status" value="1"/>
</dbReference>
<proteinExistence type="predicted"/>